<name>A0A3M7R3A7_BRAPC</name>
<gene>
    <name evidence="9" type="ORF">BpHYR1_053487</name>
</gene>
<keyword evidence="5 8" id="KW-1133">Transmembrane helix</keyword>
<evidence type="ECO:0000313" key="10">
    <source>
        <dbReference type="Proteomes" id="UP000276133"/>
    </source>
</evidence>
<dbReference type="PANTHER" id="PTHR21444:SF15">
    <property type="entry name" value="RECEPTOR FOR RETINOL UPTAKE STRA6"/>
    <property type="match status" value="1"/>
</dbReference>
<evidence type="ECO:0000256" key="5">
    <source>
        <dbReference type="ARBA" id="ARBA00022989"/>
    </source>
</evidence>
<dbReference type="Pfam" id="PF14752">
    <property type="entry name" value="RBP_receptor"/>
    <property type="match status" value="1"/>
</dbReference>
<evidence type="ECO:0000313" key="9">
    <source>
        <dbReference type="EMBL" id="RNA18077.1"/>
    </source>
</evidence>
<evidence type="ECO:0000256" key="1">
    <source>
        <dbReference type="ARBA" id="ARBA00004651"/>
    </source>
</evidence>
<dbReference type="GO" id="GO:0005886">
    <property type="term" value="C:plasma membrane"/>
    <property type="evidence" value="ECO:0007669"/>
    <property type="project" value="UniProtKB-SubCell"/>
</dbReference>
<evidence type="ECO:0000256" key="4">
    <source>
        <dbReference type="ARBA" id="ARBA00022692"/>
    </source>
</evidence>
<dbReference type="Proteomes" id="UP000276133">
    <property type="component" value="Unassembled WGS sequence"/>
</dbReference>
<sequence>MAFFLVIIFFPFLLSVISFRLMNRLMVSMATRFCFRSDNNFLTIKSLKMYSIFLYFKFFYDCFTGIALCFARMIKSLALSIIFLPRLDYSFMGRNMEKMDTAFMAYIGYLHWESKHTNAIVISFCKLMLKTRKNKIRIIGSESFTRARNKWQLLFMLHKNPILKKSIFKKNALG</sequence>
<dbReference type="EMBL" id="REGN01004310">
    <property type="protein sequence ID" value="RNA18077.1"/>
    <property type="molecule type" value="Genomic_DNA"/>
</dbReference>
<proteinExistence type="predicted"/>
<evidence type="ECO:0000256" key="7">
    <source>
        <dbReference type="ARBA" id="ARBA00023170"/>
    </source>
</evidence>
<dbReference type="GO" id="GO:0038023">
    <property type="term" value="F:signaling receptor activity"/>
    <property type="evidence" value="ECO:0007669"/>
    <property type="project" value="InterPro"/>
</dbReference>
<protein>
    <submittedName>
        <fullName evidence="9">Stimulated by retinoic acid protein 6-like protein</fullName>
    </submittedName>
</protein>
<evidence type="ECO:0000256" key="2">
    <source>
        <dbReference type="ARBA" id="ARBA00022448"/>
    </source>
</evidence>
<dbReference type="PANTHER" id="PTHR21444">
    <property type="entry name" value="COILED-COIL DOMAIN-CONTAINING PROTEIN 180"/>
    <property type="match status" value="1"/>
</dbReference>
<dbReference type="OrthoDB" id="2376984at2759"/>
<dbReference type="GO" id="GO:0034632">
    <property type="term" value="F:retinol transmembrane transporter activity"/>
    <property type="evidence" value="ECO:0007669"/>
    <property type="project" value="InterPro"/>
</dbReference>
<feature type="transmembrane region" description="Helical" evidence="8">
    <location>
        <begin position="58"/>
        <end position="84"/>
    </location>
</feature>
<dbReference type="AlphaFoldDB" id="A0A3M7R3A7"/>
<keyword evidence="3" id="KW-1003">Cell membrane</keyword>
<comment type="caution">
    <text evidence="9">The sequence shown here is derived from an EMBL/GenBank/DDBJ whole genome shotgun (WGS) entry which is preliminary data.</text>
</comment>
<keyword evidence="7" id="KW-0675">Receptor</keyword>
<dbReference type="GO" id="GO:0071939">
    <property type="term" value="P:vitamin A import into cell"/>
    <property type="evidence" value="ECO:0007669"/>
    <property type="project" value="TreeGrafter"/>
</dbReference>
<reference evidence="9 10" key="1">
    <citation type="journal article" date="2018" name="Sci. Rep.">
        <title>Genomic signatures of local adaptation to the degree of environmental predictability in rotifers.</title>
        <authorList>
            <person name="Franch-Gras L."/>
            <person name="Hahn C."/>
            <person name="Garcia-Roger E.M."/>
            <person name="Carmona M.J."/>
            <person name="Serra M."/>
            <person name="Gomez A."/>
        </authorList>
    </citation>
    <scope>NUCLEOTIDE SEQUENCE [LARGE SCALE GENOMIC DNA]</scope>
    <source>
        <strain evidence="9">HYR1</strain>
    </source>
</reference>
<keyword evidence="4 8" id="KW-0812">Transmembrane</keyword>
<keyword evidence="2" id="KW-0813">Transport</keyword>
<keyword evidence="6 8" id="KW-0472">Membrane</keyword>
<evidence type="ECO:0000256" key="8">
    <source>
        <dbReference type="SAM" id="Phobius"/>
    </source>
</evidence>
<dbReference type="STRING" id="10195.A0A3M7R3A7"/>
<evidence type="ECO:0000256" key="6">
    <source>
        <dbReference type="ARBA" id="ARBA00023136"/>
    </source>
</evidence>
<organism evidence="9 10">
    <name type="scientific">Brachionus plicatilis</name>
    <name type="common">Marine rotifer</name>
    <name type="synonym">Brachionus muelleri</name>
    <dbReference type="NCBI Taxonomy" id="10195"/>
    <lineage>
        <taxon>Eukaryota</taxon>
        <taxon>Metazoa</taxon>
        <taxon>Spiralia</taxon>
        <taxon>Gnathifera</taxon>
        <taxon>Rotifera</taxon>
        <taxon>Eurotatoria</taxon>
        <taxon>Monogononta</taxon>
        <taxon>Pseudotrocha</taxon>
        <taxon>Ploima</taxon>
        <taxon>Brachionidae</taxon>
        <taxon>Brachionus</taxon>
    </lineage>
</organism>
<dbReference type="InterPro" id="IPR026612">
    <property type="entry name" value="STRA6-like"/>
</dbReference>
<keyword evidence="10" id="KW-1185">Reference proteome</keyword>
<evidence type="ECO:0000256" key="3">
    <source>
        <dbReference type="ARBA" id="ARBA00022475"/>
    </source>
</evidence>
<accession>A0A3M7R3A7</accession>
<comment type="subcellular location">
    <subcellularLocation>
        <location evidence="1">Cell membrane</location>
        <topology evidence="1">Multi-pass membrane protein</topology>
    </subcellularLocation>
</comment>